<sequence length="231" mass="26419">MQLTAEELQMLLNKMSSDERNELSKALETCTREVTVTRGIPITAAVLGSLYYARKRLPSQYHYGPKGWPFYAIMGIASLTTVNVLSMGRCRDRVNPMVMQMYQKYNIGRAATTHEDMRWQNRQQQGYQSKDYTGITTQQPGFDYTHIPPDRSTKDSYGFDTSTIPTLSGTRTDDTTNYGQTFDLTPERDSTDFQRRQAPPYGYMYRDDTPSYMSGTPTSPRISNPPSEFSR</sequence>
<evidence type="ECO:0008006" key="5">
    <source>
        <dbReference type="Google" id="ProtNLM"/>
    </source>
</evidence>
<dbReference type="AlphaFoldDB" id="A0A0D8Y094"/>
<dbReference type="Proteomes" id="UP000053766">
    <property type="component" value="Unassembled WGS sequence"/>
</dbReference>
<keyword evidence="2" id="KW-0812">Transmembrane</keyword>
<dbReference type="EMBL" id="KN716230">
    <property type="protein sequence ID" value="KJH49557.1"/>
    <property type="molecule type" value="Genomic_DNA"/>
</dbReference>
<feature type="transmembrane region" description="Helical" evidence="2">
    <location>
        <begin position="68"/>
        <end position="87"/>
    </location>
</feature>
<keyword evidence="2" id="KW-0472">Membrane</keyword>
<name>A0A0D8Y094_DICVI</name>
<evidence type="ECO:0000256" key="2">
    <source>
        <dbReference type="SAM" id="Phobius"/>
    </source>
</evidence>
<feature type="region of interest" description="Disordered" evidence="1">
    <location>
        <begin position="141"/>
        <end position="231"/>
    </location>
</feature>
<evidence type="ECO:0000313" key="4">
    <source>
        <dbReference type="Proteomes" id="UP000053766"/>
    </source>
</evidence>
<keyword evidence="4" id="KW-1185">Reference proteome</keyword>
<reference evidence="3 4" key="1">
    <citation type="submission" date="2013-11" db="EMBL/GenBank/DDBJ databases">
        <title>Draft genome of the bovine lungworm Dictyocaulus viviparus.</title>
        <authorList>
            <person name="Mitreva M."/>
        </authorList>
    </citation>
    <scope>NUCLEOTIDE SEQUENCE [LARGE SCALE GENOMIC DNA]</scope>
    <source>
        <strain evidence="3 4">HannoverDv2000</strain>
    </source>
</reference>
<keyword evidence="2" id="KW-1133">Transmembrane helix</keyword>
<gene>
    <name evidence="3" type="ORF">DICVIV_04288</name>
</gene>
<organism evidence="3 4">
    <name type="scientific">Dictyocaulus viviparus</name>
    <name type="common">Bovine lungworm</name>
    <dbReference type="NCBI Taxonomy" id="29172"/>
    <lineage>
        <taxon>Eukaryota</taxon>
        <taxon>Metazoa</taxon>
        <taxon>Ecdysozoa</taxon>
        <taxon>Nematoda</taxon>
        <taxon>Chromadorea</taxon>
        <taxon>Rhabditida</taxon>
        <taxon>Rhabditina</taxon>
        <taxon>Rhabditomorpha</taxon>
        <taxon>Strongyloidea</taxon>
        <taxon>Metastrongylidae</taxon>
        <taxon>Dictyocaulus</taxon>
    </lineage>
</organism>
<accession>A0A0D8Y094</accession>
<feature type="compositionally biased region" description="Basic and acidic residues" evidence="1">
    <location>
        <begin position="185"/>
        <end position="195"/>
    </location>
</feature>
<evidence type="ECO:0000256" key="1">
    <source>
        <dbReference type="SAM" id="MobiDB-lite"/>
    </source>
</evidence>
<feature type="compositionally biased region" description="Polar residues" evidence="1">
    <location>
        <begin position="159"/>
        <end position="183"/>
    </location>
</feature>
<evidence type="ECO:0000313" key="3">
    <source>
        <dbReference type="EMBL" id="KJH49557.1"/>
    </source>
</evidence>
<reference evidence="4" key="2">
    <citation type="journal article" date="2016" name="Sci. Rep.">
        <title>Dictyocaulus viviparus genome, variome and transcriptome elucidate lungworm biology and support future intervention.</title>
        <authorList>
            <person name="McNulty S.N."/>
            <person name="Strube C."/>
            <person name="Rosa B.A."/>
            <person name="Martin J.C."/>
            <person name="Tyagi R."/>
            <person name="Choi Y.J."/>
            <person name="Wang Q."/>
            <person name="Hallsworth Pepin K."/>
            <person name="Zhang X."/>
            <person name="Ozersky P."/>
            <person name="Wilson R.K."/>
            <person name="Sternberg P.W."/>
            <person name="Gasser R.B."/>
            <person name="Mitreva M."/>
        </authorList>
    </citation>
    <scope>NUCLEOTIDE SEQUENCE [LARGE SCALE GENOMIC DNA]</scope>
    <source>
        <strain evidence="4">HannoverDv2000</strain>
    </source>
</reference>
<dbReference type="OrthoDB" id="5826067at2759"/>
<proteinExistence type="predicted"/>
<feature type="compositionally biased region" description="Polar residues" evidence="1">
    <location>
        <begin position="211"/>
        <end position="231"/>
    </location>
</feature>
<protein>
    <recommendedName>
        <fullName evidence="5">OCIA domain-containing protein</fullName>
    </recommendedName>
</protein>